<evidence type="ECO:0000313" key="1">
    <source>
        <dbReference type="EMBL" id="KAJ2968063.1"/>
    </source>
</evidence>
<dbReference type="Proteomes" id="UP001144978">
    <property type="component" value="Unassembled WGS sequence"/>
</dbReference>
<accession>A0ACC1MNF6</accession>
<gene>
    <name evidence="1" type="ORF">NUW54_g13327</name>
</gene>
<sequence>MFISVALTTLALAVSQVAAHGGVLQYEINGQWYQGFKAYNTPVGQVSIQREWDTYNPITDPTDSFLACNNNGASLGSGQQSATVPAGSKVTAYWK</sequence>
<organism evidence="1 2">
    <name type="scientific">Trametes sanguinea</name>
    <dbReference type="NCBI Taxonomy" id="158606"/>
    <lineage>
        <taxon>Eukaryota</taxon>
        <taxon>Fungi</taxon>
        <taxon>Dikarya</taxon>
        <taxon>Basidiomycota</taxon>
        <taxon>Agaricomycotina</taxon>
        <taxon>Agaricomycetes</taxon>
        <taxon>Polyporales</taxon>
        <taxon>Polyporaceae</taxon>
        <taxon>Trametes</taxon>
    </lineage>
</organism>
<evidence type="ECO:0000313" key="2">
    <source>
        <dbReference type="Proteomes" id="UP001144978"/>
    </source>
</evidence>
<protein>
    <submittedName>
        <fullName evidence="1">Uncharacterized protein</fullName>
    </submittedName>
</protein>
<keyword evidence="2" id="KW-1185">Reference proteome</keyword>
<proteinExistence type="predicted"/>
<dbReference type="EMBL" id="JANSHE010006134">
    <property type="protein sequence ID" value="KAJ2968063.1"/>
    <property type="molecule type" value="Genomic_DNA"/>
</dbReference>
<name>A0ACC1MNF6_9APHY</name>
<reference evidence="1" key="1">
    <citation type="submission" date="2022-08" db="EMBL/GenBank/DDBJ databases">
        <title>Genome Sequence of Pycnoporus sanguineus.</title>
        <authorList>
            <person name="Buettner E."/>
        </authorList>
    </citation>
    <scope>NUCLEOTIDE SEQUENCE</scope>
    <source>
        <strain evidence="1">CG-C14</strain>
    </source>
</reference>
<comment type="caution">
    <text evidence="1">The sequence shown here is derived from an EMBL/GenBank/DDBJ whole genome shotgun (WGS) entry which is preliminary data.</text>
</comment>